<evidence type="ECO:0000256" key="2">
    <source>
        <dbReference type="SAM" id="SignalP"/>
    </source>
</evidence>
<evidence type="ECO:0000256" key="1">
    <source>
        <dbReference type="ARBA" id="ARBA00022729"/>
    </source>
</evidence>
<keyword evidence="1 2" id="KW-0732">Signal</keyword>
<name>A0ABV3L4B0_9RHOB</name>
<dbReference type="RefSeq" id="WP_366192205.1">
    <property type="nucleotide sequence ID" value="NZ_JBFBVU010000005.1"/>
</dbReference>
<evidence type="ECO:0000313" key="3">
    <source>
        <dbReference type="EMBL" id="MEV8466407.1"/>
    </source>
</evidence>
<dbReference type="Pfam" id="PF09865">
    <property type="entry name" value="DUF2092"/>
    <property type="match status" value="1"/>
</dbReference>
<dbReference type="Gene3D" id="2.50.20.20">
    <property type="match status" value="1"/>
</dbReference>
<reference evidence="3 4" key="1">
    <citation type="submission" date="2024-07" db="EMBL/GenBank/DDBJ databases">
        <authorList>
            <person name="Kang M."/>
        </authorList>
    </citation>
    <scope>NUCLEOTIDE SEQUENCE [LARGE SCALE GENOMIC DNA]</scope>
    <source>
        <strain evidence="3 4">DFM31</strain>
    </source>
</reference>
<gene>
    <name evidence="3" type="ORF">AB0T83_06375</name>
</gene>
<organism evidence="3 4">
    <name type="scientific">Meridianimarinicoccus marinus</name>
    <dbReference type="NCBI Taxonomy" id="3231483"/>
    <lineage>
        <taxon>Bacteria</taxon>
        <taxon>Pseudomonadati</taxon>
        <taxon>Pseudomonadota</taxon>
        <taxon>Alphaproteobacteria</taxon>
        <taxon>Rhodobacterales</taxon>
        <taxon>Paracoccaceae</taxon>
        <taxon>Meridianimarinicoccus</taxon>
    </lineage>
</organism>
<protein>
    <submittedName>
        <fullName evidence="3">DUF2092 domain-containing protein</fullName>
    </submittedName>
</protein>
<comment type="caution">
    <text evidence="3">The sequence shown here is derived from an EMBL/GenBank/DDBJ whole genome shotgun (WGS) entry which is preliminary data.</text>
</comment>
<keyword evidence="4" id="KW-1185">Reference proteome</keyword>
<accession>A0ABV3L4B0</accession>
<dbReference type="SUPFAM" id="SSF89392">
    <property type="entry name" value="Prokaryotic lipoproteins and lipoprotein localization factors"/>
    <property type="match status" value="1"/>
</dbReference>
<dbReference type="InterPro" id="IPR029046">
    <property type="entry name" value="LolA/LolB/LppX"/>
</dbReference>
<dbReference type="InterPro" id="IPR019207">
    <property type="entry name" value="DUF2092"/>
</dbReference>
<feature type="signal peptide" evidence="2">
    <location>
        <begin position="1"/>
        <end position="25"/>
    </location>
</feature>
<dbReference type="EMBL" id="JBFBVU010000005">
    <property type="protein sequence ID" value="MEV8466407.1"/>
    <property type="molecule type" value="Genomic_DNA"/>
</dbReference>
<proteinExistence type="predicted"/>
<dbReference type="Proteomes" id="UP001553161">
    <property type="component" value="Unassembled WGS sequence"/>
</dbReference>
<sequence length="258" mass="27892">MKSNTLAGIIATALTASLLPVATHADEADARRILQSMSDYLGALDTFSFDFDTEQDVVTVDGEKLGLARSGHIAVARPGQVHVTSKGGFTDLEMVFDGGGLTVADADTALYTTVPFEDDLAALIDALRDTYARPLPAADLLIPNAAETLLEEVTEVKDMGSGVIGGIECDHLAFRNFQADWQLWVAQGDTPYPCRFVITSRDVAQAPQYRVTVRDWRETTDGAAFSFTPDDGMMEVDMDTFALKAPNFPAHLTLEAIQ</sequence>
<evidence type="ECO:0000313" key="4">
    <source>
        <dbReference type="Proteomes" id="UP001553161"/>
    </source>
</evidence>
<feature type="chain" id="PRO_5047379689" evidence="2">
    <location>
        <begin position="26"/>
        <end position="258"/>
    </location>
</feature>